<evidence type="ECO:0000313" key="13">
    <source>
        <dbReference type="EMBL" id="GGA22775.1"/>
    </source>
</evidence>
<dbReference type="SUPFAM" id="SSF51395">
    <property type="entry name" value="FMN-linked oxidoreductases"/>
    <property type="match status" value="1"/>
</dbReference>
<dbReference type="PANTHER" id="PTHR48109:SF4">
    <property type="entry name" value="DIHYDROOROTATE DEHYDROGENASE (QUINONE), MITOCHONDRIAL"/>
    <property type="match status" value="1"/>
</dbReference>
<gene>
    <name evidence="11 13" type="primary">pyrD</name>
    <name evidence="13" type="ORF">GCM10011333_27210</name>
</gene>
<evidence type="ECO:0000256" key="4">
    <source>
        <dbReference type="ARBA" id="ARBA00005359"/>
    </source>
</evidence>
<accession>A0A8J2TZY2</accession>
<keyword evidence="5 11" id="KW-0285">Flavoprotein</keyword>
<feature type="binding site" evidence="11">
    <location>
        <position position="265"/>
    </location>
    <ligand>
        <name>FMN</name>
        <dbReference type="ChEBI" id="CHEBI:58210"/>
    </ligand>
</feature>
<evidence type="ECO:0000256" key="10">
    <source>
        <dbReference type="ARBA" id="ARBA00048639"/>
    </source>
</evidence>
<feature type="binding site" evidence="11">
    <location>
        <position position="320"/>
    </location>
    <ligand>
        <name>FMN</name>
        <dbReference type="ChEBI" id="CHEBI:58210"/>
    </ligand>
</feature>
<evidence type="ECO:0000313" key="14">
    <source>
        <dbReference type="Proteomes" id="UP000616114"/>
    </source>
</evidence>
<feature type="binding site" evidence="11">
    <location>
        <position position="291"/>
    </location>
    <ligand>
        <name>FMN</name>
        <dbReference type="ChEBI" id="CHEBI:58210"/>
    </ligand>
</feature>
<feature type="binding site" evidence="11">
    <location>
        <begin position="341"/>
        <end position="342"/>
    </location>
    <ligand>
        <name>FMN</name>
        <dbReference type="ChEBI" id="CHEBI:58210"/>
    </ligand>
</feature>
<feature type="binding site" evidence="11">
    <location>
        <position position="194"/>
    </location>
    <ligand>
        <name>substrate</name>
    </ligand>
</feature>
<feature type="binding site" evidence="11">
    <location>
        <begin position="118"/>
        <end position="122"/>
    </location>
    <ligand>
        <name>substrate</name>
    </ligand>
</feature>
<dbReference type="Pfam" id="PF01180">
    <property type="entry name" value="DHO_dh"/>
    <property type="match status" value="1"/>
</dbReference>
<feature type="binding site" evidence="11">
    <location>
        <position position="189"/>
    </location>
    <ligand>
        <name>substrate</name>
    </ligand>
</feature>
<feature type="domain" description="Dihydroorotate dehydrogenase catalytic" evidence="12">
    <location>
        <begin position="54"/>
        <end position="356"/>
    </location>
</feature>
<comment type="cofactor">
    <cofactor evidence="11">
        <name>FMN</name>
        <dbReference type="ChEBI" id="CHEBI:58210"/>
    </cofactor>
    <text evidence="11">Binds 1 FMN per subunit.</text>
</comment>
<comment type="subunit">
    <text evidence="11">Monomer.</text>
</comment>
<keyword evidence="7 11" id="KW-0665">Pyrimidine biosynthesis</keyword>
<comment type="pathway">
    <text evidence="3 11">Pyrimidine metabolism; UMP biosynthesis via de novo pathway; orotate from (S)-dihydroorotate (quinone route): step 1/1.</text>
</comment>
<sequence length="362" mass="38186">MGFVYKLLFRTVFAPMSAERAHHIGFGAIKAFDRVPVAREAVGRALRPRPEESAEVLGLRFPNRFGLAAGFDKNADGVRGLARLGFGYIEVGTITGRAQPGNPAPRMFRFTRDRALVNRMGFNNVGADAAAVRLADQRRLLERIPAPVRPVVGVNIGKTKDVAGLEATIADYRHSTGLLAPLADYLVLNVSSPNTPGLRDLQAVESLRPLIQAVQETAAQAVPHPRNALGHVPLLVKIAPDLADADVVAVTELALELGVDGVVASNTTISREGLRTDAERVGAAGPGGLSGPPLAGRACDMVRLIRRTAGPGLTVIAAGGIETAADARARLAAGADLLQGYTGFIYHGPFWPRRIAAAAYPG</sequence>
<dbReference type="InterPro" id="IPR050074">
    <property type="entry name" value="DHO_dehydrogenase"/>
</dbReference>
<dbReference type="EMBL" id="BMFY01000013">
    <property type="protein sequence ID" value="GGA22775.1"/>
    <property type="molecule type" value="Genomic_DNA"/>
</dbReference>
<comment type="similarity">
    <text evidence="4 11">Belongs to the dihydroorotate dehydrogenase family. Type 2 subfamily.</text>
</comment>
<reference evidence="13" key="2">
    <citation type="submission" date="2020-09" db="EMBL/GenBank/DDBJ databases">
        <authorList>
            <person name="Sun Q."/>
            <person name="Zhou Y."/>
        </authorList>
    </citation>
    <scope>NUCLEOTIDE SEQUENCE</scope>
    <source>
        <strain evidence="13">CGMCC 1.12785</strain>
    </source>
</reference>
<feature type="active site" description="Nucleophile" evidence="11">
    <location>
        <position position="192"/>
    </location>
</feature>
<evidence type="ECO:0000256" key="6">
    <source>
        <dbReference type="ARBA" id="ARBA00022643"/>
    </source>
</evidence>
<keyword evidence="8 11" id="KW-0560">Oxidoreductase</keyword>
<dbReference type="InterPro" id="IPR005720">
    <property type="entry name" value="Dihydroorotate_DH_cat"/>
</dbReference>
<dbReference type="InterPro" id="IPR005719">
    <property type="entry name" value="Dihydroorotate_DH_2"/>
</dbReference>
<feature type="binding site" evidence="11">
    <location>
        <position position="237"/>
    </location>
    <ligand>
        <name>FMN</name>
        <dbReference type="ChEBI" id="CHEBI:58210"/>
    </ligand>
</feature>
<proteinExistence type="inferred from homology"/>
<evidence type="ECO:0000259" key="12">
    <source>
        <dbReference type="Pfam" id="PF01180"/>
    </source>
</evidence>
<evidence type="ECO:0000256" key="11">
    <source>
        <dbReference type="HAMAP-Rule" id="MF_00225"/>
    </source>
</evidence>
<feature type="binding site" evidence="11">
    <location>
        <position position="73"/>
    </location>
    <ligand>
        <name>substrate</name>
    </ligand>
</feature>
<dbReference type="InterPro" id="IPR001295">
    <property type="entry name" value="Dihydroorotate_DH_CS"/>
</dbReference>
<evidence type="ECO:0000256" key="9">
    <source>
        <dbReference type="ARBA" id="ARBA00023136"/>
    </source>
</evidence>
<evidence type="ECO:0000256" key="1">
    <source>
        <dbReference type="ARBA" id="ARBA00003125"/>
    </source>
</evidence>
<dbReference type="GO" id="GO:0006207">
    <property type="term" value="P:'de novo' pyrimidine nucleobase biosynthetic process"/>
    <property type="evidence" value="ECO:0007669"/>
    <property type="project" value="UniProtKB-UniRule"/>
</dbReference>
<evidence type="ECO:0000256" key="5">
    <source>
        <dbReference type="ARBA" id="ARBA00022630"/>
    </source>
</evidence>
<dbReference type="NCBIfam" id="TIGR01036">
    <property type="entry name" value="pyrD_sub2"/>
    <property type="match status" value="1"/>
</dbReference>
<dbReference type="EC" id="1.3.5.2" evidence="11"/>
<feature type="binding site" evidence="11">
    <location>
        <position position="93"/>
    </location>
    <ligand>
        <name>FMN</name>
        <dbReference type="ChEBI" id="CHEBI:58210"/>
    </ligand>
</feature>
<dbReference type="AlphaFoldDB" id="A0A8J2TZY2"/>
<dbReference type="UniPathway" id="UPA00070">
    <property type="reaction ID" value="UER00946"/>
</dbReference>
<evidence type="ECO:0000256" key="2">
    <source>
        <dbReference type="ARBA" id="ARBA00004370"/>
    </source>
</evidence>
<reference evidence="13" key="1">
    <citation type="journal article" date="2014" name="Int. J. Syst. Evol. Microbiol.">
        <title>Complete genome sequence of Corynebacterium casei LMG S-19264T (=DSM 44701T), isolated from a smear-ripened cheese.</title>
        <authorList>
            <consortium name="US DOE Joint Genome Institute (JGI-PGF)"/>
            <person name="Walter F."/>
            <person name="Albersmeier A."/>
            <person name="Kalinowski J."/>
            <person name="Ruckert C."/>
        </authorList>
    </citation>
    <scope>NUCLEOTIDE SEQUENCE</scope>
    <source>
        <strain evidence="13">CGMCC 1.12785</strain>
    </source>
</reference>
<protein>
    <recommendedName>
        <fullName evidence="11">Dihydroorotate dehydrogenase (quinone)</fullName>
        <ecNumber evidence="11">1.3.5.2</ecNumber>
    </recommendedName>
    <alternativeName>
        <fullName evidence="11">DHOdehase</fullName>
        <shortName evidence="11">DHOD</shortName>
        <shortName evidence="11">DHODase</shortName>
    </alternativeName>
    <alternativeName>
        <fullName evidence="11">Dihydroorotate oxidase</fullName>
    </alternativeName>
</protein>
<dbReference type="HAMAP" id="MF_00225">
    <property type="entry name" value="DHO_dh_type2"/>
    <property type="match status" value="1"/>
</dbReference>
<dbReference type="GO" id="GO:0044205">
    <property type="term" value="P:'de novo' UMP biosynthetic process"/>
    <property type="evidence" value="ECO:0007669"/>
    <property type="project" value="UniProtKB-UniRule"/>
</dbReference>
<dbReference type="InterPro" id="IPR013785">
    <property type="entry name" value="Aldolase_TIM"/>
</dbReference>
<keyword evidence="14" id="KW-1185">Reference proteome</keyword>
<dbReference type="Gene3D" id="3.20.20.70">
    <property type="entry name" value="Aldolase class I"/>
    <property type="match status" value="1"/>
</dbReference>
<dbReference type="NCBIfam" id="NF003652">
    <property type="entry name" value="PRK05286.2-5"/>
    <property type="match status" value="1"/>
</dbReference>
<dbReference type="PROSITE" id="PS00911">
    <property type="entry name" value="DHODEHASE_1"/>
    <property type="match status" value="1"/>
</dbReference>
<evidence type="ECO:0000256" key="7">
    <source>
        <dbReference type="ARBA" id="ARBA00022975"/>
    </source>
</evidence>
<dbReference type="NCBIfam" id="NF003648">
    <property type="entry name" value="PRK05286.2-1"/>
    <property type="match status" value="1"/>
</dbReference>
<comment type="subcellular location">
    <subcellularLocation>
        <location evidence="11">Cell membrane</location>
        <topology evidence="11">Peripheral membrane protein</topology>
    </subcellularLocation>
    <subcellularLocation>
        <location evidence="2">Membrane</location>
    </subcellularLocation>
</comment>
<feature type="binding site" evidence="11">
    <location>
        <begin position="69"/>
        <end position="73"/>
    </location>
    <ligand>
        <name>FMN</name>
        <dbReference type="ChEBI" id="CHEBI:58210"/>
    </ligand>
</feature>
<dbReference type="PROSITE" id="PS00912">
    <property type="entry name" value="DHODEHASE_2"/>
    <property type="match status" value="1"/>
</dbReference>
<dbReference type="GO" id="GO:0106430">
    <property type="term" value="F:dihydroorotate dehydrogenase (quinone) activity"/>
    <property type="evidence" value="ECO:0007669"/>
    <property type="project" value="UniProtKB-EC"/>
</dbReference>
<comment type="catalytic activity">
    <reaction evidence="10 11">
        <text>(S)-dihydroorotate + a quinone = orotate + a quinol</text>
        <dbReference type="Rhea" id="RHEA:30187"/>
        <dbReference type="ChEBI" id="CHEBI:24646"/>
        <dbReference type="ChEBI" id="CHEBI:30839"/>
        <dbReference type="ChEBI" id="CHEBI:30864"/>
        <dbReference type="ChEBI" id="CHEBI:132124"/>
        <dbReference type="EC" id="1.3.5.2"/>
    </reaction>
</comment>
<feature type="binding site" evidence="11">
    <location>
        <position position="189"/>
    </location>
    <ligand>
        <name>FMN</name>
        <dbReference type="ChEBI" id="CHEBI:58210"/>
    </ligand>
</feature>
<organism evidence="13 14">
    <name type="scientific">Sediminivirga luteola</name>
    <dbReference type="NCBI Taxonomy" id="1774748"/>
    <lineage>
        <taxon>Bacteria</taxon>
        <taxon>Bacillati</taxon>
        <taxon>Actinomycetota</taxon>
        <taxon>Actinomycetes</taxon>
        <taxon>Micrococcales</taxon>
        <taxon>Brevibacteriaceae</taxon>
        <taxon>Sediminivirga</taxon>
    </lineage>
</organism>
<comment type="function">
    <text evidence="1 11">Catalyzes the conversion of dihydroorotate to orotate with quinone as electron acceptor.</text>
</comment>
<feature type="binding site" evidence="11">
    <location>
        <position position="155"/>
    </location>
    <ligand>
        <name>FMN</name>
        <dbReference type="ChEBI" id="CHEBI:58210"/>
    </ligand>
</feature>
<name>A0A8J2TZY2_9MICO</name>
<dbReference type="GO" id="GO:0005737">
    <property type="term" value="C:cytoplasm"/>
    <property type="evidence" value="ECO:0007669"/>
    <property type="project" value="InterPro"/>
</dbReference>
<keyword evidence="6 11" id="KW-0288">FMN</keyword>
<dbReference type="PANTHER" id="PTHR48109">
    <property type="entry name" value="DIHYDROOROTATE DEHYDROGENASE (QUINONE), MITOCHONDRIAL-RELATED"/>
    <property type="match status" value="1"/>
</dbReference>
<evidence type="ECO:0000256" key="3">
    <source>
        <dbReference type="ARBA" id="ARBA00005161"/>
    </source>
</evidence>
<feature type="binding site" evidence="11">
    <location>
        <begin position="266"/>
        <end position="267"/>
    </location>
    <ligand>
        <name>substrate</name>
    </ligand>
</feature>
<dbReference type="CDD" id="cd04738">
    <property type="entry name" value="DHOD_2_like"/>
    <property type="match status" value="1"/>
</dbReference>
<dbReference type="GO" id="GO:0005886">
    <property type="term" value="C:plasma membrane"/>
    <property type="evidence" value="ECO:0007669"/>
    <property type="project" value="UniProtKB-SubCell"/>
</dbReference>
<comment type="caution">
    <text evidence="13">The sequence shown here is derived from an EMBL/GenBank/DDBJ whole genome shotgun (WGS) entry which is preliminary data.</text>
</comment>
<evidence type="ECO:0000256" key="8">
    <source>
        <dbReference type="ARBA" id="ARBA00023002"/>
    </source>
</evidence>
<keyword evidence="9 11" id="KW-0472">Membrane</keyword>
<dbReference type="Proteomes" id="UP000616114">
    <property type="component" value="Unassembled WGS sequence"/>
</dbReference>
<keyword evidence="11" id="KW-1003">Cell membrane</keyword>